<feature type="transmembrane region" description="Helical" evidence="6">
    <location>
        <begin position="270"/>
        <end position="292"/>
    </location>
</feature>
<dbReference type="Pfam" id="PF01594">
    <property type="entry name" value="AI-2E_transport"/>
    <property type="match status" value="1"/>
</dbReference>
<reference evidence="7" key="2">
    <citation type="submission" date="2023-07" db="EMBL/GenBank/DDBJ databases">
        <authorList>
            <person name="Sun H."/>
        </authorList>
    </citation>
    <scope>NUCLEOTIDE SEQUENCE</scope>
    <source>
        <strain evidence="7">05753</strain>
    </source>
</reference>
<dbReference type="InterPro" id="IPR002549">
    <property type="entry name" value="AI-2E-like"/>
</dbReference>
<dbReference type="EMBL" id="JAUKWQ010000001">
    <property type="protein sequence ID" value="MDO1581478.1"/>
    <property type="molecule type" value="Genomic_DNA"/>
</dbReference>
<comment type="subcellular location">
    <subcellularLocation>
        <location evidence="1">Membrane</location>
        <topology evidence="1">Multi-pass membrane protein</topology>
    </subcellularLocation>
</comment>
<dbReference type="Proteomes" id="UP001169006">
    <property type="component" value="Unassembled WGS sequence"/>
</dbReference>
<evidence type="ECO:0000256" key="5">
    <source>
        <dbReference type="ARBA" id="ARBA00023136"/>
    </source>
</evidence>
<evidence type="ECO:0000313" key="8">
    <source>
        <dbReference type="Proteomes" id="UP001169006"/>
    </source>
</evidence>
<feature type="transmembrane region" description="Helical" evidence="6">
    <location>
        <begin position="239"/>
        <end position="264"/>
    </location>
</feature>
<comment type="similarity">
    <text evidence="2">Belongs to the autoinducer-2 exporter (AI-2E) (TC 2.A.86) family.</text>
</comment>
<keyword evidence="4 6" id="KW-1133">Transmembrane helix</keyword>
<organism evidence="7 8">
    <name type="scientific">Rhizobium oryzicola</name>
    <dbReference type="NCBI Taxonomy" id="1232668"/>
    <lineage>
        <taxon>Bacteria</taxon>
        <taxon>Pseudomonadati</taxon>
        <taxon>Pseudomonadota</taxon>
        <taxon>Alphaproteobacteria</taxon>
        <taxon>Hyphomicrobiales</taxon>
        <taxon>Rhizobiaceae</taxon>
        <taxon>Rhizobium/Agrobacterium group</taxon>
        <taxon>Rhizobium</taxon>
    </lineage>
</organism>
<evidence type="ECO:0000256" key="3">
    <source>
        <dbReference type="ARBA" id="ARBA00022692"/>
    </source>
</evidence>
<evidence type="ECO:0000256" key="2">
    <source>
        <dbReference type="ARBA" id="ARBA00009773"/>
    </source>
</evidence>
<accession>A0ABT8STV1</accession>
<dbReference type="PANTHER" id="PTHR21716:SF16">
    <property type="entry name" value="BLL1467 PROTEIN"/>
    <property type="match status" value="1"/>
</dbReference>
<feature type="transmembrane region" description="Helical" evidence="6">
    <location>
        <begin position="179"/>
        <end position="207"/>
    </location>
</feature>
<reference evidence="7" key="1">
    <citation type="journal article" date="2015" name="Int. J. Syst. Evol. Microbiol.">
        <title>Rhizobium oryzicola sp. nov., potential plant-growth-promoting endophytic bacteria isolated from rice roots.</title>
        <authorList>
            <person name="Zhang X.X."/>
            <person name="Gao J.S."/>
            <person name="Cao Y.H."/>
            <person name="Sheirdil R.A."/>
            <person name="Wang X.C."/>
            <person name="Zhang L."/>
        </authorList>
    </citation>
    <scope>NUCLEOTIDE SEQUENCE</scope>
    <source>
        <strain evidence="7">05753</strain>
    </source>
</reference>
<feature type="transmembrane region" description="Helical" evidence="6">
    <location>
        <begin position="102"/>
        <end position="124"/>
    </location>
</feature>
<sequence>MATISAKQTRQNGRHKRQVIAHEAARQDEVAVYNQDAEFLPLGRDALEVAKAWAVIGIFAIIGLAVVHYLSLILKPVTLAVVVGMILGLAADKLGRLGVPRFGIALILSTLVMLALFLLVNALIEPVSMMIQEGPKVVEQTFDRMTPFLERQHWLNISPSALQKGPMSMDSLMQNSGNILGIVTSNVTPAIIQTLIFFGALLLFLYGRLKLRRTTIMAFPTRRQRLITIRIFNAVEEVLGYYFSTACLLYMGLGVVMTGIAFFGGLSMPILWGVFAFLSSFIPFLGITMMTIAVTIGGVLTHDTLLLGLLPAIVFFTVHLVMENLLFPAIMGRQWEINPFIVFIAILFWTFMWGAVGAMLALPLSLIMMTIYEELFPERKQIPQLPG</sequence>
<feature type="transmembrane region" description="Helical" evidence="6">
    <location>
        <begin position="304"/>
        <end position="322"/>
    </location>
</feature>
<protein>
    <submittedName>
        <fullName evidence="7">AI-2E family transporter</fullName>
    </submittedName>
</protein>
<evidence type="ECO:0000256" key="4">
    <source>
        <dbReference type="ARBA" id="ARBA00022989"/>
    </source>
</evidence>
<dbReference type="RefSeq" id="WP_302075583.1">
    <property type="nucleotide sequence ID" value="NZ_JAUKWQ010000001.1"/>
</dbReference>
<dbReference type="PANTHER" id="PTHR21716">
    <property type="entry name" value="TRANSMEMBRANE PROTEIN"/>
    <property type="match status" value="1"/>
</dbReference>
<evidence type="ECO:0000256" key="6">
    <source>
        <dbReference type="SAM" id="Phobius"/>
    </source>
</evidence>
<keyword evidence="8" id="KW-1185">Reference proteome</keyword>
<comment type="caution">
    <text evidence="7">The sequence shown here is derived from an EMBL/GenBank/DDBJ whole genome shotgun (WGS) entry which is preliminary data.</text>
</comment>
<name>A0ABT8STV1_9HYPH</name>
<feature type="transmembrane region" description="Helical" evidence="6">
    <location>
        <begin position="52"/>
        <end position="71"/>
    </location>
</feature>
<keyword evidence="5 6" id="KW-0472">Membrane</keyword>
<evidence type="ECO:0000313" key="7">
    <source>
        <dbReference type="EMBL" id="MDO1581478.1"/>
    </source>
</evidence>
<proteinExistence type="inferred from homology"/>
<evidence type="ECO:0000256" key="1">
    <source>
        <dbReference type="ARBA" id="ARBA00004141"/>
    </source>
</evidence>
<feature type="transmembrane region" description="Helical" evidence="6">
    <location>
        <begin position="342"/>
        <end position="372"/>
    </location>
</feature>
<gene>
    <name evidence="7" type="ORF">Q2T52_05150</name>
</gene>
<keyword evidence="3 6" id="KW-0812">Transmembrane</keyword>